<keyword evidence="1" id="KW-0472">Membrane</keyword>
<comment type="caution">
    <text evidence="2">The sequence shown here is derived from an EMBL/GenBank/DDBJ whole genome shotgun (WGS) entry which is preliminary data.</text>
</comment>
<dbReference type="PANTHER" id="PTHR37079">
    <property type="entry name" value="SERINE/THREONINE-PROTEIN KINASE ATM"/>
    <property type="match status" value="1"/>
</dbReference>
<dbReference type="GO" id="GO:0004674">
    <property type="term" value="F:protein serine/threonine kinase activity"/>
    <property type="evidence" value="ECO:0007669"/>
    <property type="project" value="InterPro"/>
</dbReference>
<organism evidence="2 3">
    <name type="scientific">Ensete ventricosum</name>
    <name type="common">Abyssinian banana</name>
    <name type="synonym">Musa ensete</name>
    <dbReference type="NCBI Taxonomy" id="4639"/>
    <lineage>
        <taxon>Eukaryota</taxon>
        <taxon>Viridiplantae</taxon>
        <taxon>Streptophyta</taxon>
        <taxon>Embryophyta</taxon>
        <taxon>Tracheophyta</taxon>
        <taxon>Spermatophyta</taxon>
        <taxon>Magnoliopsida</taxon>
        <taxon>Liliopsida</taxon>
        <taxon>Zingiberales</taxon>
        <taxon>Musaceae</taxon>
        <taxon>Ensete</taxon>
    </lineage>
</organism>
<dbReference type="GO" id="GO:0006974">
    <property type="term" value="P:DNA damage response"/>
    <property type="evidence" value="ECO:0007669"/>
    <property type="project" value="InterPro"/>
</dbReference>
<proteinExistence type="predicted"/>
<dbReference type="PANTHER" id="PTHR37079:SF4">
    <property type="entry name" value="SERINE_THREONINE-PROTEIN KINASE ATM"/>
    <property type="match status" value="1"/>
</dbReference>
<evidence type="ECO:0000313" key="2">
    <source>
        <dbReference type="EMBL" id="RRT55055.1"/>
    </source>
</evidence>
<evidence type="ECO:0000256" key="1">
    <source>
        <dbReference type="SAM" id="Phobius"/>
    </source>
</evidence>
<keyword evidence="1" id="KW-0812">Transmembrane</keyword>
<protein>
    <submittedName>
        <fullName evidence="2">Uncharacterized protein</fullName>
    </submittedName>
</protein>
<gene>
    <name evidence="2" type="ORF">B296_00041749</name>
</gene>
<sequence length="136" mass="15108">MATSRDVQEIVSKLSSDKAKAREEGVKLLSSWLEGERAAGFCKLLGHNTAKIKADSIPHVSLNWKTAEKKGFDFCIVIMIFLLILAAETWPFLITLLMKCISLEVSASKKRLPRLIFAKTLRSSIQCAEDIKLSGI</sequence>
<evidence type="ECO:0000313" key="3">
    <source>
        <dbReference type="Proteomes" id="UP000287651"/>
    </source>
</evidence>
<keyword evidence="1" id="KW-1133">Transmembrane helix</keyword>
<reference evidence="2 3" key="1">
    <citation type="journal article" date="2014" name="Agronomy (Basel)">
        <title>A Draft Genome Sequence for Ensete ventricosum, the Drought-Tolerant Tree Against Hunger.</title>
        <authorList>
            <person name="Harrison J."/>
            <person name="Moore K.A."/>
            <person name="Paszkiewicz K."/>
            <person name="Jones T."/>
            <person name="Grant M."/>
            <person name="Ambacheew D."/>
            <person name="Muzemil S."/>
            <person name="Studholme D.J."/>
        </authorList>
    </citation>
    <scope>NUCLEOTIDE SEQUENCE [LARGE SCALE GENOMIC DNA]</scope>
</reference>
<dbReference type="Proteomes" id="UP000287651">
    <property type="component" value="Unassembled WGS sequence"/>
</dbReference>
<name>A0A426YTM3_ENSVE</name>
<dbReference type="EMBL" id="AMZH03010271">
    <property type="protein sequence ID" value="RRT55055.1"/>
    <property type="molecule type" value="Genomic_DNA"/>
</dbReference>
<dbReference type="AlphaFoldDB" id="A0A426YTM3"/>
<accession>A0A426YTM3</accession>
<dbReference type="InterPro" id="IPR038980">
    <property type="entry name" value="ATM_plant"/>
</dbReference>
<feature type="transmembrane region" description="Helical" evidence="1">
    <location>
        <begin position="74"/>
        <end position="98"/>
    </location>
</feature>